<dbReference type="PANTHER" id="PTHR11647:SF1">
    <property type="entry name" value="COLLAPSIN RESPONSE MEDIATOR PROTEIN"/>
    <property type="match status" value="1"/>
</dbReference>
<sequence>MGGGRMYDYKFINARIVDGTGNPWFRGEIGVKDGKIVSVSKNLEGESLHVIDAEHQIVCPGFIDVHTHDDLAVISNPDHEPKLFQGVTSEVLANCGFGCAPVNKLTRKQLLQYISPVLGTYSREWGWKSFKEYVSVLSERSTSMNLVSQVAHGAVRIAVMGFESRPATSQEIEEMKALVEEAMQAGAIGLSLGLLYAPGCYADRAELIALSKVAARYGGILNCHMRAEGDSLLESMNEVFDIAEAAEIPLHISHLKLIGVNNWGKIHHALEWIESKKAQGLDVTCDIYTYTAGSSTLMSILPSWVSEGGVEKALMRLSNPKQRAKIKNDMGRSVKGWDNFVEMLGWDRVVVSAVNGEANTNKAIEGMNFLEIAEHRKQEPVECLMDLLLEEQGCVTMILHQMSEEDVKAVLRSDYSMIGSDGLPLSSEKIHPRHFGTFPRLLSKYVRDEKVMPLQQAIRKMTSFSAQRFGFKRRGIVQEGYFADLVVFNEQEIRDRATFEKPRQYPDGIKYVMVNGRLVARHNHKTAERPGVFVPLQYKCC</sequence>
<keyword evidence="3" id="KW-1185">Reference proteome</keyword>
<gene>
    <name evidence="2" type="ORF">GNP93_08070</name>
</gene>
<dbReference type="EMBL" id="WNZX01000005">
    <property type="protein sequence ID" value="MUG70635.1"/>
    <property type="molecule type" value="Genomic_DNA"/>
</dbReference>
<feature type="domain" description="Amidohydrolase 3" evidence="1">
    <location>
        <begin position="50"/>
        <end position="519"/>
    </location>
</feature>
<evidence type="ECO:0000313" key="3">
    <source>
        <dbReference type="Proteomes" id="UP000450917"/>
    </source>
</evidence>
<dbReference type="GO" id="GO:0016811">
    <property type="term" value="F:hydrolase activity, acting on carbon-nitrogen (but not peptide) bonds, in linear amides"/>
    <property type="evidence" value="ECO:0007669"/>
    <property type="project" value="InterPro"/>
</dbReference>
<accession>A0A7X2Z950</accession>
<dbReference type="CDD" id="cd01297">
    <property type="entry name" value="D-aminoacylase"/>
    <property type="match status" value="1"/>
</dbReference>
<dbReference type="InterPro" id="IPR013108">
    <property type="entry name" value="Amidohydro_3"/>
</dbReference>
<dbReference type="Gene3D" id="2.30.40.10">
    <property type="entry name" value="Urease, subunit C, domain 1"/>
    <property type="match status" value="1"/>
</dbReference>
<organism evidence="2 3">
    <name type="scientific">Paenibacillus validus</name>
    <dbReference type="NCBI Taxonomy" id="44253"/>
    <lineage>
        <taxon>Bacteria</taxon>
        <taxon>Bacillati</taxon>
        <taxon>Bacillota</taxon>
        <taxon>Bacilli</taxon>
        <taxon>Bacillales</taxon>
        <taxon>Paenibacillaceae</taxon>
        <taxon>Paenibacillus</taxon>
    </lineage>
</organism>
<proteinExistence type="predicted"/>
<dbReference type="Gene3D" id="3.30.1490.130">
    <property type="entry name" value="D-aminoacylase. Domain 3"/>
    <property type="match status" value="1"/>
</dbReference>
<dbReference type="InterPro" id="IPR050378">
    <property type="entry name" value="Metallo-dep_Hydrolases_sf"/>
</dbReference>
<reference evidence="2 3" key="1">
    <citation type="submission" date="2019-11" db="EMBL/GenBank/DDBJ databases">
        <title>Draft genome sequences of five Paenibacillus species of dairy origin.</title>
        <authorList>
            <person name="Olajide A.M."/>
            <person name="Chen S."/>
            <person name="Lapointe G."/>
        </authorList>
    </citation>
    <scope>NUCLEOTIDE SEQUENCE [LARGE SCALE GENOMIC DNA]</scope>
    <source>
        <strain evidence="2 3">2CS3</strain>
    </source>
</reference>
<dbReference type="InterPro" id="IPR023100">
    <property type="entry name" value="D-aminoacylase_insert_dom_sf"/>
</dbReference>
<evidence type="ECO:0000313" key="2">
    <source>
        <dbReference type="EMBL" id="MUG70635.1"/>
    </source>
</evidence>
<dbReference type="InterPro" id="IPR011059">
    <property type="entry name" value="Metal-dep_hydrolase_composite"/>
</dbReference>
<dbReference type="SUPFAM" id="SSF51556">
    <property type="entry name" value="Metallo-dependent hydrolases"/>
    <property type="match status" value="1"/>
</dbReference>
<dbReference type="GO" id="GO:0005829">
    <property type="term" value="C:cytosol"/>
    <property type="evidence" value="ECO:0007669"/>
    <property type="project" value="TreeGrafter"/>
</dbReference>
<dbReference type="SUPFAM" id="SSF51338">
    <property type="entry name" value="Composite domain of metallo-dependent hydrolases"/>
    <property type="match status" value="1"/>
</dbReference>
<dbReference type="AlphaFoldDB" id="A0A7X2Z950"/>
<protein>
    <submittedName>
        <fullName evidence="2">Amidohydrolase family protein</fullName>
    </submittedName>
</protein>
<comment type="caution">
    <text evidence="2">The sequence shown here is derived from an EMBL/GenBank/DDBJ whole genome shotgun (WGS) entry which is preliminary data.</text>
</comment>
<dbReference type="GO" id="GO:0016812">
    <property type="term" value="F:hydrolase activity, acting on carbon-nitrogen (but not peptide) bonds, in cyclic amides"/>
    <property type="evidence" value="ECO:0007669"/>
    <property type="project" value="TreeGrafter"/>
</dbReference>
<dbReference type="InterPro" id="IPR032466">
    <property type="entry name" value="Metal_Hydrolase"/>
</dbReference>
<dbReference type="Pfam" id="PF07969">
    <property type="entry name" value="Amidohydro_3"/>
    <property type="match status" value="1"/>
</dbReference>
<keyword evidence="2" id="KW-0378">Hydrolase</keyword>
<dbReference type="Proteomes" id="UP000450917">
    <property type="component" value="Unassembled WGS sequence"/>
</dbReference>
<name>A0A7X2Z950_9BACL</name>
<dbReference type="Gene3D" id="3.20.20.140">
    <property type="entry name" value="Metal-dependent hydrolases"/>
    <property type="match status" value="1"/>
</dbReference>
<evidence type="ECO:0000259" key="1">
    <source>
        <dbReference type="Pfam" id="PF07969"/>
    </source>
</evidence>
<dbReference type="PANTHER" id="PTHR11647">
    <property type="entry name" value="HYDRANTOINASE/DIHYDROPYRIMIDINASE FAMILY MEMBER"/>
    <property type="match status" value="1"/>
</dbReference>